<proteinExistence type="predicted"/>
<accession>A0A4S8L5E3</accession>
<keyword evidence="3" id="KW-1185">Reference proteome</keyword>
<protein>
    <submittedName>
        <fullName evidence="2">Uncharacterized protein</fullName>
    </submittedName>
</protein>
<organism evidence="2 3">
    <name type="scientific">Dendrothele bispora (strain CBS 962.96)</name>
    <dbReference type="NCBI Taxonomy" id="1314807"/>
    <lineage>
        <taxon>Eukaryota</taxon>
        <taxon>Fungi</taxon>
        <taxon>Dikarya</taxon>
        <taxon>Basidiomycota</taxon>
        <taxon>Agaricomycotina</taxon>
        <taxon>Agaricomycetes</taxon>
        <taxon>Agaricomycetidae</taxon>
        <taxon>Agaricales</taxon>
        <taxon>Agaricales incertae sedis</taxon>
        <taxon>Dendrothele</taxon>
    </lineage>
</organism>
<dbReference type="Proteomes" id="UP000297245">
    <property type="component" value="Unassembled WGS sequence"/>
</dbReference>
<name>A0A4S8L5E3_DENBC</name>
<feature type="region of interest" description="Disordered" evidence="1">
    <location>
        <begin position="65"/>
        <end position="89"/>
    </location>
</feature>
<sequence>MKHFKFIYIVSFMKLSMIGDVLLYTGYKLGLGTLDLLYLVHECYYLPTVYLFACRAVSSNAQQKLRPTRTNHTTASVTSSGSRHHVGNSAPTPVVQETMKLLVERKIPGVFTHLDIITKGVSCHLCHCGISDFDYTFFDSTYAFGTEKKSFNKSEALIESQMLREAGATLFAQDQLGPCRNPWGTMSLIPEPNGVSGWYGENMWLAGGFKG</sequence>
<dbReference type="OrthoDB" id="432970at2759"/>
<evidence type="ECO:0000256" key="1">
    <source>
        <dbReference type="SAM" id="MobiDB-lite"/>
    </source>
</evidence>
<feature type="compositionally biased region" description="Polar residues" evidence="1">
    <location>
        <begin position="65"/>
        <end position="81"/>
    </location>
</feature>
<dbReference type="EMBL" id="ML179639">
    <property type="protein sequence ID" value="THU83817.1"/>
    <property type="molecule type" value="Genomic_DNA"/>
</dbReference>
<evidence type="ECO:0000313" key="2">
    <source>
        <dbReference type="EMBL" id="THU83817.1"/>
    </source>
</evidence>
<dbReference type="AlphaFoldDB" id="A0A4S8L5E3"/>
<evidence type="ECO:0000313" key="3">
    <source>
        <dbReference type="Proteomes" id="UP000297245"/>
    </source>
</evidence>
<gene>
    <name evidence="2" type="ORF">K435DRAFT_807225</name>
</gene>
<reference evidence="2 3" key="1">
    <citation type="journal article" date="2019" name="Nat. Ecol. Evol.">
        <title>Megaphylogeny resolves global patterns of mushroom evolution.</title>
        <authorList>
            <person name="Varga T."/>
            <person name="Krizsan K."/>
            <person name="Foldi C."/>
            <person name="Dima B."/>
            <person name="Sanchez-Garcia M."/>
            <person name="Sanchez-Ramirez S."/>
            <person name="Szollosi G.J."/>
            <person name="Szarkandi J.G."/>
            <person name="Papp V."/>
            <person name="Albert L."/>
            <person name="Andreopoulos W."/>
            <person name="Angelini C."/>
            <person name="Antonin V."/>
            <person name="Barry K.W."/>
            <person name="Bougher N.L."/>
            <person name="Buchanan P."/>
            <person name="Buyck B."/>
            <person name="Bense V."/>
            <person name="Catcheside P."/>
            <person name="Chovatia M."/>
            <person name="Cooper J."/>
            <person name="Damon W."/>
            <person name="Desjardin D."/>
            <person name="Finy P."/>
            <person name="Geml J."/>
            <person name="Haridas S."/>
            <person name="Hughes K."/>
            <person name="Justo A."/>
            <person name="Karasinski D."/>
            <person name="Kautmanova I."/>
            <person name="Kiss B."/>
            <person name="Kocsube S."/>
            <person name="Kotiranta H."/>
            <person name="LaButti K.M."/>
            <person name="Lechner B.E."/>
            <person name="Liimatainen K."/>
            <person name="Lipzen A."/>
            <person name="Lukacs Z."/>
            <person name="Mihaltcheva S."/>
            <person name="Morgado L.N."/>
            <person name="Niskanen T."/>
            <person name="Noordeloos M.E."/>
            <person name="Ohm R.A."/>
            <person name="Ortiz-Santana B."/>
            <person name="Ovrebo C."/>
            <person name="Racz N."/>
            <person name="Riley R."/>
            <person name="Savchenko A."/>
            <person name="Shiryaev A."/>
            <person name="Soop K."/>
            <person name="Spirin V."/>
            <person name="Szebenyi C."/>
            <person name="Tomsovsky M."/>
            <person name="Tulloss R.E."/>
            <person name="Uehling J."/>
            <person name="Grigoriev I.V."/>
            <person name="Vagvolgyi C."/>
            <person name="Papp T."/>
            <person name="Martin F.M."/>
            <person name="Miettinen O."/>
            <person name="Hibbett D.S."/>
            <person name="Nagy L.G."/>
        </authorList>
    </citation>
    <scope>NUCLEOTIDE SEQUENCE [LARGE SCALE GENOMIC DNA]</scope>
    <source>
        <strain evidence="2 3">CBS 962.96</strain>
    </source>
</reference>